<sequence length="326" mass="35314">MLALLLLAGLAAAGAAWWWTEQPLPLRGTRVELSIEPGTSPREVAEQWVQAGVDVPAELLYQWFRWSGQSRKIRAGSYEIEAGVSPKALLDKMVRGEQVLELLRIIDGWNLRQVREAVAKAPGLRNTLASMSDAQAAAALGLSENTPEGWLFPDSYAYSKGVSDITVLKRARAAMQQRLAQAWEQRAPDSPLKSPAELLVLASVVEKETGQAGDRGLVAGVFNNRLRIGMPLQSDPTVIYGLGASFDGNLRKADLLADTPWNTYTRRGLPPTPIAMPGARALLTAAKPDKTDALYFVARGDGSSVFSGSLADHNRAVNQFQRGGSR</sequence>
<dbReference type="PANTHER" id="PTHR30518:SF2">
    <property type="entry name" value="ENDOLYTIC MUREIN TRANSGLYCOSYLASE"/>
    <property type="match status" value="1"/>
</dbReference>
<dbReference type="CDD" id="cd08010">
    <property type="entry name" value="MltG_like"/>
    <property type="match status" value="1"/>
</dbReference>
<keyword evidence="4 7" id="KW-0472">Membrane</keyword>
<keyword evidence="2 7" id="KW-0812">Transmembrane</keyword>
<keyword evidence="3 7" id="KW-1133">Transmembrane helix</keyword>
<dbReference type="Pfam" id="PF02618">
    <property type="entry name" value="YceG"/>
    <property type="match status" value="1"/>
</dbReference>
<dbReference type="HAMAP" id="MF_02065">
    <property type="entry name" value="MltG"/>
    <property type="match status" value="1"/>
</dbReference>
<protein>
    <recommendedName>
        <fullName evidence="7">Endolytic murein transglycosylase</fullName>
        <ecNumber evidence="7">4.2.2.29</ecNumber>
    </recommendedName>
    <alternativeName>
        <fullName evidence="7">Peptidoglycan lytic transglycosylase</fullName>
    </alternativeName>
    <alternativeName>
        <fullName evidence="7">Peptidoglycan polymerization terminase</fullName>
    </alternativeName>
</protein>
<reference evidence="8 9" key="1">
    <citation type="journal article" date="2019" name="Int. J. Syst. Evol. Microbiol.">
        <title>The Global Catalogue of Microorganisms (GCM) 10K type strain sequencing project: providing services to taxonomists for standard genome sequencing and annotation.</title>
        <authorList>
            <consortium name="The Broad Institute Genomics Platform"/>
            <consortium name="The Broad Institute Genome Sequencing Center for Infectious Disease"/>
            <person name="Wu L."/>
            <person name="Ma J."/>
        </authorList>
    </citation>
    <scope>NUCLEOTIDE SEQUENCE [LARGE SCALE GENOMIC DNA]</scope>
    <source>
        <strain evidence="8 9">JCM 15503</strain>
    </source>
</reference>
<dbReference type="Gene3D" id="3.30.1490.480">
    <property type="entry name" value="Endolytic murein transglycosylase"/>
    <property type="match status" value="1"/>
</dbReference>
<dbReference type="NCBIfam" id="TIGR00247">
    <property type="entry name" value="endolytic transglycosylase MltG"/>
    <property type="match status" value="1"/>
</dbReference>
<evidence type="ECO:0000313" key="9">
    <source>
        <dbReference type="Proteomes" id="UP001500279"/>
    </source>
</evidence>
<evidence type="ECO:0000313" key="8">
    <source>
        <dbReference type="EMBL" id="GAA0758499.1"/>
    </source>
</evidence>
<evidence type="ECO:0000256" key="5">
    <source>
        <dbReference type="ARBA" id="ARBA00023239"/>
    </source>
</evidence>
<evidence type="ECO:0000256" key="7">
    <source>
        <dbReference type="HAMAP-Rule" id="MF_02065"/>
    </source>
</evidence>
<keyword evidence="1 7" id="KW-1003">Cell membrane</keyword>
<keyword evidence="5 7" id="KW-0456">Lyase</keyword>
<dbReference type="EMBL" id="BAAAEW010000025">
    <property type="protein sequence ID" value="GAA0758499.1"/>
    <property type="molecule type" value="Genomic_DNA"/>
</dbReference>
<feature type="site" description="Important for catalytic activity" evidence="7">
    <location>
        <position position="208"/>
    </location>
</feature>
<dbReference type="Proteomes" id="UP001500279">
    <property type="component" value="Unassembled WGS sequence"/>
</dbReference>
<evidence type="ECO:0000256" key="4">
    <source>
        <dbReference type="ARBA" id="ARBA00023136"/>
    </source>
</evidence>
<gene>
    <name evidence="7 8" type="primary">mltG</name>
    <name evidence="8" type="ORF">GCM10009107_39080</name>
</gene>
<comment type="caution">
    <text evidence="8">The sequence shown here is derived from an EMBL/GenBank/DDBJ whole genome shotgun (WGS) entry which is preliminary data.</text>
</comment>
<keyword evidence="7" id="KW-0997">Cell inner membrane</keyword>
<evidence type="ECO:0000256" key="1">
    <source>
        <dbReference type="ARBA" id="ARBA00022475"/>
    </source>
</evidence>
<evidence type="ECO:0000256" key="2">
    <source>
        <dbReference type="ARBA" id="ARBA00022692"/>
    </source>
</evidence>
<dbReference type="InterPro" id="IPR003770">
    <property type="entry name" value="MLTG-like"/>
</dbReference>
<evidence type="ECO:0000256" key="6">
    <source>
        <dbReference type="ARBA" id="ARBA00023316"/>
    </source>
</evidence>
<name>A0ABN1K8T1_9BURK</name>
<keyword evidence="9" id="KW-1185">Reference proteome</keyword>
<comment type="function">
    <text evidence="7">Functions as a peptidoglycan terminase that cleaves nascent peptidoglycan strands endolytically to terminate their elongation.</text>
</comment>
<evidence type="ECO:0000256" key="3">
    <source>
        <dbReference type="ARBA" id="ARBA00022989"/>
    </source>
</evidence>
<keyword evidence="6 7" id="KW-0961">Cell wall biogenesis/degradation</keyword>
<dbReference type="Gene3D" id="3.30.160.60">
    <property type="entry name" value="Classic Zinc Finger"/>
    <property type="match status" value="1"/>
</dbReference>
<comment type="similarity">
    <text evidence="7">Belongs to the transglycosylase MltG family.</text>
</comment>
<dbReference type="EC" id="4.2.2.29" evidence="7"/>
<proteinExistence type="inferred from homology"/>
<accession>A0ABN1K8T1</accession>
<dbReference type="PANTHER" id="PTHR30518">
    <property type="entry name" value="ENDOLYTIC MUREIN TRANSGLYCOSYLASE"/>
    <property type="match status" value="1"/>
</dbReference>
<organism evidence="8 9">
    <name type="scientific">Ideonella azotifigens</name>
    <dbReference type="NCBI Taxonomy" id="513160"/>
    <lineage>
        <taxon>Bacteria</taxon>
        <taxon>Pseudomonadati</taxon>
        <taxon>Pseudomonadota</taxon>
        <taxon>Betaproteobacteria</taxon>
        <taxon>Burkholderiales</taxon>
        <taxon>Sphaerotilaceae</taxon>
        <taxon>Ideonella</taxon>
    </lineage>
</organism>
<comment type="catalytic activity">
    <reaction evidence="7">
        <text>a peptidoglycan chain = a peptidoglycan chain with N-acetyl-1,6-anhydromuramyl-[peptide] at the reducing end + a peptidoglycan chain with N-acetylglucosamine at the non-reducing end.</text>
        <dbReference type="EC" id="4.2.2.29"/>
    </reaction>
</comment>